<feature type="chain" id="PRO_5006646965" description="Serine aminopeptidase S33 domain-containing protein" evidence="1">
    <location>
        <begin position="23"/>
        <end position="289"/>
    </location>
</feature>
<evidence type="ECO:0000313" key="4">
    <source>
        <dbReference type="Proteomes" id="UP000051096"/>
    </source>
</evidence>
<dbReference type="PANTHER" id="PTHR12277">
    <property type="entry name" value="ALPHA/BETA HYDROLASE DOMAIN-CONTAINING PROTEIN"/>
    <property type="match status" value="1"/>
</dbReference>
<evidence type="ECO:0000256" key="1">
    <source>
        <dbReference type="SAM" id="SignalP"/>
    </source>
</evidence>
<accession>A0A0S8GK02</accession>
<dbReference type="SUPFAM" id="SSF53474">
    <property type="entry name" value="alpha/beta-Hydrolases"/>
    <property type="match status" value="1"/>
</dbReference>
<dbReference type="PANTHER" id="PTHR12277:SF81">
    <property type="entry name" value="PROTEIN ABHD13"/>
    <property type="match status" value="1"/>
</dbReference>
<dbReference type="Pfam" id="PF12146">
    <property type="entry name" value="Hydrolase_4"/>
    <property type="match status" value="1"/>
</dbReference>
<organism evidence="3 4">
    <name type="scientific">candidate division WOR_3 bacterium SM23_60</name>
    <dbReference type="NCBI Taxonomy" id="1703780"/>
    <lineage>
        <taxon>Bacteria</taxon>
        <taxon>Bacteria division WOR-3</taxon>
    </lineage>
</organism>
<dbReference type="PROSITE" id="PS51257">
    <property type="entry name" value="PROKAR_LIPOPROTEIN"/>
    <property type="match status" value="1"/>
</dbReference>
<dbReference type="Proteomes" id="UP000051096">
    <property type="component" value="Unassembled WGS sequence"/>
</dbReference>
<feature type="domain" description="Serine aminopeptidase S33" evidence="2">
    <location>
        <begin position="87"/>
        <end position="189"/>
    </location>
</feature>
<sequence>MNMRNRVLLAVCVVIACTRVLSLDDFLFDPTTIDEYLRPEDFDPEWETRFIIHDSLIEPVTLVSMGNTIYGFFVRGNPDSALHNQVSILYFHGKDENINRYWARIEYLWEMGFNVFIFDYQGYGKSEGSPSGEALFSDGAEALHYLRSRADIDESRIVLYGWSIGTFVTTYCAADVMHPAAVILESAPASITALLRDSALLNLTGSYVADADFDNEKRVGDIACPLLMMHGRADDFIVFDRHVPLVWDAAHEPKDSLWVEGAGHDDIPFVLGTAYHQAVIDFITVHVLQ</sequence>
<gene>
    <name evidence="3" type="ORF">AMJ87_06110</name>
</gene>
<protein>
    <recommendedName>
        <fullName evidence="2">Serine aminopeptidase S33 domain-containing protein</fullName>
    </recommendedName>
</protein>
<name>A0A0S8GK02_UNCW3</name>
<feature type="signal peptide" evidence="1">
    <location>
        <begin position="1"/>
        <end position="22"/>
    </location>
</feature>
<dbReference type="AlphaFoldDB" id="A0A0S8GK02"/>
<dbReference type="EMBL" id="LJUO01000046">
    <property type="protein sequence ID" value="KPK71978.1"/>
    <property type="molecule type" value="Genomic_DNA"/>
</dbReference>
<dbReference type="InterPro" id="IPR029058">
    <property type="entry name" value="AB_hydrolase_fold"/>
</dbReference>
<evidence type="ECO:0000313" key="3">
    <source>
        <dbReference type="EMBL" id="KPK71978.1"/>
    </source>
</evidence>
<reference evidence="3 4" key="1">
    <citation type="journal article" date="2015" name="Microbiome">
        <title>Genomic resolution of linkages in carbon, nitrogen, and sulfur cycling among widespread estuary sediment bacteria.</title>
        <authorList>
            <person name="Baker B.J."/>
            <person name="Lazar C.S."/>
            <person name="Teske A.P."/>
            <person name="Dick G.J."/>
        </authorList>
    </citation>
    <scope>NUCLEOTIDE SEQUENCE [LARGE SCALE GENOMIC DNA]</scope>
    <source>
        <strain evidence="3">SM23_60</strain>
    </source>
</reference>
<dbReference type="InterPro" id="IPR022742">
    <property type="entry name" value="Hydrolase_4"/>
</dbReference>
<dbReference type="Gene3D" id="3.40.50.1820">
    <property type="entry name" value="alpha/beta hydrolase"/>
    <property type="match status" value="1"/>
</dbReference>
<comment type="caution">
    <text evidence="3">The sequence shown here is derived from an EMBL/GenBank/DDBJ whole genome shotgun (WGS) entry which is preliminary data.</text>
</comment>
<proteinExistence type="predicted"/>
<keyword evidence="1" id="KW-0732">Signal</keyword>
<evidence type="ECO:0000259" key="2">
    <source>
        <dbReference type="Pfam" id="PF12146"/>
    </source>
</evidence>